<name>A0AAD9L1R1_RIDPI</name>
<dbReference type="InterPro" id="IPR003817">
    <property type="entry name" value="PS_Dcarbxylase"/>
</dbReference>
<keyword evidence="10 13" id="KW-1208">Phospholipid metabolism</keyword>
<reference evidence="14" key="1">
    <citation type="journal article" date="2023" name="Mol. Biol. Evol.">
        <title>Third-Generation Sequencing Reveals the Adaptive Role of the Epigenome in Three Deep-Sea Polychaetes.</title>
        <authorList>
            <person name="Perez M."/>
            <person name="Aroh O."/>
            <person name="Sun Y."/>
            <person name="Lan Y."/>
            <person name="Juniper S.K."/>
            <person name="Young C.R."/>
            <person name="Angers B."/>
            <person name="Qian P.Y."/>
        </authorList>
    </citation>
    <scope>NUCLEOTIDE SEQUENCE</scope>
    <source>
        <strain evidence="14">R07B-5</strain>
    </source>
</reference>
<evidence type="ECO:0000256" key="1">
    <source>
        <dbReference type="ARBA" id="ARBA00005189"/>
    </source>
</evidence>
<keyword evidence="13" id="KW-0496">Mitochondrion</keyword>
<evidence type="ECO:0000256" key="11">
    <source>
        <dbReference type="ARBA" id="ARBA00023317"/>
    </source>
</evidence>
<evidence type="ECO:0000313" key="15">
    <source>
        <dbReference type="Proteomes" id="UP001209878"/>
    </source>
</evidence>
<keyword evidence="13" id="KW-0999">Mitochondrion inner membrane</keyword>
<comment type="similarity">
    <text evidence="13">Belongs to the phosphatidylserine decarboxylase family. PSD-B subfamily. Eukaryotic type I sub-subfamily.</text>
</comment>
<proteinExistence type="inferred from homology"/>
<keyword evidence="7 13" id="KW-0472">Membrane</keyword>
<comment type="pathway">
    <text evidence="1">Lipid metabolism.</text>
</comment>
<dbReference type="EC" id="4.1.1.65" evidence="13"/>
<dbReference type="GO" id="GO:0006646">
    <property type="term" value="P:phosphatidylethanolamine biosynthetic process"/>
    <property type="evidence" value="ECO:0007669"/>
    <property type="project" value="UniProtKB-UniRule"/>
</dbReference>
<dbReference type="HAMAP" id="MF_03208">
    <property type="entry name" value="PS_decarb_PSD_B_type1_euk"/>
    <property type="match status" value="1"/>
</dbReference>
<keyword evidence="9 13" id="KW-0456">Lyase</keyword>
<dbReference type="InterPro" id="IPR033661">
    <property type="entry name" value="PSD_type1_euk"/>
</dbReference>
<comment type="subcellular location">
    <molecule>Phosphatidylserine decarboxylase beta chain</molecule>
    <subcellularLocation>
        <location evidence="13">Mitochondrion inner membrane</location>
        <topology evidence="13">Single-pass membrane protein</topology>
        <orientation evidence="13">Intermembrane side</orientation>
    </subcellularLocation>
</comment>
<dbReference type="Proteomes" id="UP001209878">
    <property type="component" value="Unassembled WGS sequence"/>
</dbReference>
<dbReference type="GO" id="GO:0005743">
    <property type="term" value="C:mitochondrial inner membrane"/>
    <property type="evidence" value="ECO:0007669"/>
    <property type="project" value="UniProtKB-SubCell"/>
</dbReference>
<evidence type="ECO:0000256" key="4">
    <source>
        <dbReference type="ARBA" id="ARBA00022793"/>
    </source>
</evidence>
<evidence type="ECO:0000256" key="10">
    <source>
        <dbReference type="ARBA" id="ARBA00023264"/>
    </source>
</evidence>
<evidence type="ECO:0000313" key="14">
    <source>
        <dbReference type="EMBL" id="KAK2181758.1"/>
    </source>
</evidence>
<evidence type="ECO:0000256" key="5">
    <source>
        <dbReference type="ARBA" id="ARBA00022989"/>
    </source>
</evidence>
<feature type="active site" description="Charge relay system; for autoendoproteolytic cleavage activity" evidence="13">
    <location>
        <position position="373"/>
    </location>
</feature>
<dbReference type="GO" id="GO:0004609">
    <property type="term" value="F:phosphatidylserine decarboxylase activity"/>
    <property type="evidence" value="ECO:0007669"/>
    <property type="project" value="UniProtKB-UniRule"/>
</dbReference>
<keyword evidence="8 13" id="KW-0594">Phospholipid biosynthesis</keyword>
<keyword evidence="5 13" id="KW-1133">Transmembrane helix</keyword>
<organism evidence="14 15">
    <name type="scientific">Ridgeia piscesae</name>
    <name type="common">Tubeworm</name>
    <dbReference type="NCBI Taxonomy" id="27915"/>
    <lineage>
        <taxon>Eukaryota</taxon>
        <taxon>Metazoa</taxon>
        <taxon>Spiralia</taxon>
        <taxon>Lophotrochozoa</taxon>
        <taxon>Annelida</taxon>
        <taxon>Polychaeta</taxon>
        <taxon>Sedentaria</taxon>
        <taxon>Canalipalpata</taxon>
        <taxon>Sabellida</taxon>
        <taxon>Siboglinidae</taxon>
        <taxon>Ridgeia</taxon>
    </lineage>
</organism>
<feature type="active site" description="Charge relay system; for autoendoproteolytic cleavage activity" evidence="13">
    <location>
        <position position="162"/>
    </location>
</feature>
<feature type="topological domain" description="Mitochondrial matrix" evidence="13">
    <location>
        <begin position="1"/>
        <end position="40"/>
    </location>
</feature>
<comment type="pathway">
    <text evidence="13">Phospholipid metabolism; phosphatidylethanolamine biosynthesis; phosphatidylethanolamine from CDP-diacylglycerol: step 2/2.</text>
</comment>
<feature type="topological domain" description="Mitochondrial intermembrane" evidence="13">
    <location>
        <begin position="60"/>
        <end position="408"/>
    </location>
</feature>
<evidence type="ECO:0000256" key="8">
    <source>
        <dbReference type="ARBA" id="ARBA00023209"/>
    </source>
</evidence>
<comment type="subcellular location">
    <molecule>Phosphatidylserine decarboxylase alpha chain</molecule>
    <subcellularLocation>
        <location evidence="13">Mitochondrion inner membrane</location>
        <topology evidence="13">Peripheral membrane protein</topology>
        <orientation evidence="13">Intermembrane side</orientation>
    </subcellularLocation>
    <text evidence="13">Anchored to the mitochondrial inner membrane through its interaction with the integral membrane beta chain.</text>
</comment>
<keyword evidence="2 13" id="KW-0444">Lipid biosynthesis</keyword>
<evidence type="ECO:0000256" key="6">
    <source>
        <dbReference type="ARBA" id="ARBA00023098"/>
    </source>
</evidence>
<comment type="function">
    <text evidence="12">Catalyzes the formation of phosphatidylethanolamine (PtdEtn) from phosphatidylserine (PtdSer). Plays a central role in phospholipid metabolism and in the interorganelle trafficking of phosphatidylserine. May be involved in lipid droplet biogenesis at the endoplasmic reticulum membrane.</text>
</comment>
<dbReference type="PANTHER" id="PTHR10067">
    <property type="entry name" value="PHOSPHATIDYLSERINE DECARBOXYLASE"/>
    <property type="match status" value="1"/>
</dbReference>
<sequence length="408" mass="45986">MAPLAVQTCRLFVRQLILPPAHCRFFTKGRTNPFGRYWKSLKWASIPLSVGLAYISYQQLGKGTTSEGKETELAKEWQVKVYKALPLKAASRLWGYVNSLELPVWLRGPVYRTYIRMFGCNLEEAAVRDLEHYRNLGEFFRRRLRPDARPLDCSHSLISPSDGKILHFGKITSGVVEQVKGVTYPLKGFFGPPTWLLGEGIGLSMSSLGPNANNSSVRRSTALTAVDHKLDGDFEDIIKENPDNDLYHCVIYLAPGDYHGFHSPAEWDVSYRRHFPGALLSVSPGVAHRVSHLFNLNERAVYIGHWPEGFFAMAAVGATNVGSIKVYHDKSLETNVQGKFNEGTYFDSDYRHMELGGIPMKRGEQFGEFNLGSTIVIVFEAPKTFKFHVKNGQKIKYGEPIGCYKRDD</sequence>
<accession>A0AAD9L1R1</accession>
<feature type="active site" description="Schiff-base intermediate with substrate; via pyruvic acid; for decarboxylase activity" evidence="13">
    <location>
        <position position="373"/>
    </location>
</feature>
<comment type="subunit">
    <text evidence="13">Heterodimer of a large membrane-associated beta subunit and a small pyruvoyl-containing alpha subunit.</text>
</comment>
<feature type="chain" id="PRO_5041752471" description="Phosphatidylserine decarboxylase alpha chain" evidence="13">
    <location>
        <begin position="373"/>
        <end position="408"/>
    </location>
</feature>
<dbReference type="EMBL" id="JAODUO010000383">
    <property type="protein sequence ID" value="KAK2181758.1"/>
    <property type="molecule type" value="Genomic_DNA"/>
</dbReference>
<evidence type="ECO:0000256" key="2">
    <source>
        <dbReference type="ARBA" id="ARBA00022516"/>
    </source>
</evidence>
<evidence type="ECO:0000256" key="7">
    <source>
        <dbReference type="ARBA" id="ARBA00023136"/>
    </source>
</evidence>
<feature type="site" description="Cleavage (non-hydrolytic); by autocatalysis" evidence="13">
    <location>
        <begin position="372"/>
        <end position="373"/>
    </location>
</feature>
<keyword evidence="13" id="KW-0865">Zymogen</keyword>
<keyword evidence="3 13" id="KW-0812">Transmembrane</keyword>
<dbReference type="InterPro" id="IPR033177">
    <property type="entry name" value="PSD-B"/>
</dbReference>
<evidence type="ECO:0000256" key="12">
    <source>
        <dbReference type="ARBA" id="ARBA00045136"/>
    </source>
</evidence>
<keyword evidence="15" id="KW-1185">Reference proteome</keyword>
<dbReference type="Pfam" id="PF02666">
    <property type="entry name" value="PS_Dcarbxylase"/>
    <property type="match status" value="1"/>
</dbReference>
<keyword evidence="4 13" id="KW-0210">Decarboxylase</keyword>
<feature type="modified residue" description="Pyruvic acid (Ser); by autocatalysis" evidence="13">
    <location>
        <position position="373"/>
    </location>
</feature>
<keyword evidence="11 13" id="KW-0670">Pyruvate</keyword>
<gene>
    <name evidence="14" type="ORF">NP493_383g04007</name>
</gene>
<keyword evidence="6 13" id="KW-0443">Lipid metabolism</keyword>
<evidence type="ECO:0000256" key="3">
    <source>
        <dbReference type="ARBA" id="ARBA00022692"/>
    </source>
</evidence>
<protein>
    <recommendedName>
        <fullName evidence="13">Phosphatidylserine decarboxylase proenzyme, mitochondrial</fullName>
        <ecNumber evidence="13">4.1.1.65</ecNumber>
    </recommendedName>
    <component>
        <recommendedName>
            <fullName evidence="13">Phosphatidylserine decarboxylase beta chain</fullName>
        </recommendedName>
    </component>
    <component>
        <recommendedName>
            <fullName evidence="13">Phosphatidylserine decarboxylase alpha chain</fullName>
        </recommendedName>
    </component>
</protein>
<dbReference type="GO" id="GO:0016540">
    <property type="term" value="P:protein autoprocessing"/>
    <property type="evidence" value="ECO:0007669"/>
    <property type="project" value="UniProtKB-UniRule"/>
</dbReference>
<comment type="cofactor">
    <cofactor evidence="13">
        <name>pyruvate</name>
        <dbReference type="ChEBI" id="CHEBI:15361"/>
    </cofactor>
    <text evidence="13">Binds 1 pyruvoyl group covalently per subunit.</text>
</comment>
<comment type="PTM">
    <text evidence="13">Is synthesized initially as an inactive proenzyme. Formation of the active enzyme involves a self-maturation process in which the active site pyruvoyl group is generated from an internal serine residue via an autocatalytic post-translational modification. Two non-identical subunits are generated from the proenzyme in this reaction, and the pyruvate is formed at the N-terminus of the alpha chain, which is derived from the carboxyl end of the proenzyme. The autoendoproteolytic cleavage occurs by a canonical serine protease mechanism, in which the side chain hydroxyl group of the serine supplies its oxygen atom to form the C-terminus of the beta chain, while the remainder of the serine residue undergoes an oxidative deamination to produce ammonia and the pyruvoyl prosthetic group on the alpha chain. During this reaction, the Ser that is part of the protease active site of the proenzyme becomes the pyruvoyl prosthetic group, which constitutes an essential element of the active site of the mature decarboxylase.</text>
</comment>
<dbReference type="AlphaFoldDB" id="A0AAD9L1R1"/>
<dbReference type="PANTHER" id="PTHR10067:SF6">
    <property type="entry name" value="PHOSPHATIDYLSERINE DECARBOXYLASE PROENZYME, MITOCHONDRIAL"/>
    <property type="match status" value="1"/>
</dbReference>
<comment type="caution">
    <text evidence="14">The sequence shown here is derived from an EMBL/GenBank/DDBJ whole genome shotgun (WGS) entry which is preliminary data.</text>
</comment>
<evidence type="ECO:0000256" key="13">
    <source>
        <dbReference type="HAMAP-Rule" id="MF_03208"/>
    </source>
</evidence>
<evidence type="ECO:0000256" key="9">
    <source>
        <dbReference type="ARBA" id="ARBA00023239"/>
    </source>
</evidence>
<dbReference type="NCBIfam" id="TIGR00163">
    <property type="entry name" value="PS_decarb"/>
    <property type="match status" value="1"/>
</dbReference>
<feature type="chain" id="PRO_5041752472" description="Phosphatidylserine decarboxylase beta chain" evidence="13">
    <location>
        <begin position="1"/>
        <end position="372"/>
    </location>
</feature>
<feature type="active site" description="Charge relay system; for autoendoproteolytic cleavage activity" evidence="13">
    <location>
        <position position="262"/>
    </location>
</feature>
<comment type="catalytic activity">
    <reaction evidence="13">
        <text>a 1,2-diacyl-sn-glycero-3-phospho-L-serine + H(+) = a 1,2-diacyl-sn-glycero-3-phosphoethanolamine + CO2</text>
        <dbReference type="Rhea" id="RHEA:20828"/>
        <dbReference type="ChEBI" id="CHEBI:15378"/>
        <dbReference type="ChEBI" id="CHEBI:16526"/>
        <dbReference type="ChEBI" id="CHEBI:57262"/>
        <dbReference type="ChEBI" id="CHEBI:64612"/>
        <dbReference type="EC" id="4.1.1.65"/>
    </reaction>
</comment>